<evidence type="ECO:0000313" key="2">
    <source>
        <dbReference type="Proteomes" id="UP000287296"/>
    </source>
</evidence>
<organism evidence="1 2">
    <name type="scientific">Siminovitchia terrae</name>
    <name type="common">Bacillus terrae</name>
    <dbReference type="NCBI Taxonomy" id="1914933"/>
    <lineage>
        <taxon>Bacteria</taxon>
        <taxon>Bacillati</taxon>
        <taxon>Bacillota</taxon>
        <taxon>Bacilli</taxon>
        <taxon>Bacillales</taxon>
        <taxon>Bacillaceae</taxon>
        <taxon>Siminovitchia</taxon>
    </lineage>
</organism>
<dbReference type="InterPro" id="IPR012440">
    <property type="entry name" value="DUF1641"/>
</dbReference>
<dbReference type="PANTHER" id="PTHR38433:SF1">
    <property type="entry name" value="DUF1641 DOMAIN-CONTAINING PROTEIN"/>
    <property type="match status" value="1"/>
</dbReference>
<dbReference type="Pfam" id="PF07849">
    <property type="entry name" value="DUF1641"/>
    <property type="match status" value="1"/>
</dbReference>
<accession>A0A429XE01</accession>
<dbReference type="PANTHER" id="PTHR38433">
    <property type="match status" value="1"/>
</dbReference>
<protein>
    <submittedName>
        <fullName evidence="1">DUF1641 domain-containing protein</fullName>
    </submittedName>
</protein>
<dbReference type="Proteomes" id="UP000287296">
    <property type="component" value="Unassembled WGS sequence"/>
</dbReference>
<dbReference type="AlphaFoldDB" id="A0A429XE01"/>
<sequence>MAIPVTTIKKKKLTEEEIRQERLAELQSLIADQEQALNKILEITGDLEDIGVLDALQAMVKAKEDIAKIALAQVSREPFTNLINHVINTSNAISAIDPEVTAKLADGIKSGLREAEADNEDQKVGVFQLMKALNDPDINRAVKFGLNFLKGMGKELGDSKKSESAL</sequence>
<gene>
    <name evidence="1" type="ORF">D5F11_001980</name>
</gene>
<name>A0A429XE01_SIMTE</name>
<proteinExistence type="predicted"/>
<reference evidence="1 2" key="1">
    <citation type="submission" date="2018-12" db="EMBL/GenBank/DDBJ databases">
        <authorList>
            <person name="Sun L."/>
            <person name="Chen Z."/>
        </authorList>
    </citation>
    <scope>NUCLEOTIDE SEQUENCE [LARGE SCALE GENOMIC DNA]</scope>
    <source>
        <strain evidence="1 2">LMG 29736</strain>
    </source>
</reference>
<dbReference type="OrthoDB" id="147801at2"/>
<comment type="caution">
    <text evidence="1">The sequence shown here is derived from an EMBL/GenBank/DDBJ whole genome shotgun (WGS) entry which is preliminary data.</text>
</comment>
<evidence type="ECO:0000313" key="1">
    <source>
        <dbReference type="EMBL" id="RST61670.1"/>
    </source>
</evidence>
<dbReference type="EMBL" id="QYTW02000001">
    <property type="protein sequence ID" value="RST61670.1"/>
    <property type="molecule type" value="Genomic_DNA"/>
</dbReference>
<dbReference type="RefSeq" id="WP_120115736.1">
    <property type="nucleotide sequence ID" value="NZ_BORI01000013.1"/>
</dbReference>